<keyword evidence="2" id="KW-1185">Reference proteome</keyword>
<dbReference type="Proteomes" id="UP000801492">
    <property type="component" value="Unassembled WGS sequence"/>
</dbReference>
<dbReference type="EMBL" id="VTPC01003469">
    <property type="protein sequence ID" value="KAF2898476.1"/>
    <property type="molecule type" value="Genomic_DNA"/>
</dbReference>
<dbReference type="AlphaFoldDB" id="A0A8K0D7S4"/>
<sequence length="85" mass="10243">MFGKRCQTCQPEAIQNGSWTLFVYDWQKKRIKRGRPSAAIEEQLEIKRKKCPSVKIPPKDVRKDLVEHWPEWKGYKRTMQISFMF</sequence>
<evidence type="ECO:0000313" key="2">
    <source>
        <dbReference type="Proteomes" id="UP000801492"/>
    </source>
</evidence>
<protein>
    <submittedName>
        <fullName evidence="1">Uncharacterized protein</fullName>
    </submittedName>
</protein>
<name>A0A8K0D7S4_IGNLU</name>
<organism evidence="1 2">
    <name type="scientific">Ignelater luminosus</name>
    <name type="common">Cucubano</name>
    <name type="synonym">Pyrophorus luminosus</name>
    <dbReference type="NCBI Taxonomy" id="2038154"/>
    <lineage>
        <taxon>Eukaryota</taxon>
        <taxon>Metazoa</taxon>
        <taxon>Ecdysozoa</taxon>
        <taxon>Arthropoda</taxon>
        <taxon>Hexapoda</taxon>
        <taxon>Insecta</taxon>
        <taxon>Pterygota</taxon>
        <taxon>Neoptera</taxon>
        <taxon>Endopterygota</taxon>
        <taxon>Coleoptera</taxon>
        <taxon>Polyphaga</taxon>
        <taxon>Elateriformia</taxon>
        <taxon>Elateroidea</taxon>
        <taxon>Elateridae</taxon>
        <taxon>Agrypninae</taxon>
        <taxon>Pyrophorini</taxon>
        <taxon>Ignelater</taxon>
    </lineage>
</organism>
<gene>
    <name evidence="1" type="ORF">ILUMI_07700</name>
</gene>
<evidence type="ECO:0000313" key="1">
    <source>
        <dbReference type="EMBL" id="KAF2898476.1"/>
    </source>
</evidence>
<proteinExistence type="predicted"/>
<dbReference type="OrthoDB" id="122438at2759"/>
<accession>A0A8K0D7S4</accession>
<comment type="caution">
    <text evidence="1">The sequence shown here is derived from an EMBL/GenBank/DDBJ whole genome shotgun (WGS) entry which is preliminary data.</text>
</comment>
<reference evidence="1" key="1">
    <citation type="submission" date="2019-08" db="EMBL/GenBank/DDBJ databases">
        <title>The genome of the North American firefly Photinus pyralis.</title>
        <authorList>
            <consortium name="Photinus pyralis genome working group"/>
            <person name="Fallon T.R."/>
            <person name="Sander Lower S.E."/>
            <person name="Weng J.-K."/>
        </authorList>
    </citation>
    <scope>NUCLEOTIDE SEQUENCE</scope>
    <source>
        <strain evidence="1">TRF0915ILg1</strain>
        <tissue evidence="1">Whole body</tissue>
    </source>
</reference>